<organism evidence="2 3">
    <name type="scientific">Hibiscus syriacus</name>
    <name type="common">Rose of Sharon</name>
    <dbReference type="NCBI Taxonomy" id="106335"/>
    <lineage>
        <taxon>Eukaryota</taxon>
        <taxon>Viridiplantae</taxon>
        <taxon>Streptophyta</taxon>
        <taxon>Embryophyta</taxon>
        <taxon>Tracheophyta</taxon>
        <taxon>Spermatophyta</taxon>
        <taxon>Magnoliopsida</taxon>
        <taxon>eudicotyledons</taxon>
        <taxon>Gunneridae</taxon>
        <taxon>Pentapetalae</taxon>
        <taxon>rosids</taxon>
        <taxon>malvids</taxon>
        <taxon>Malvales</taxon>
        <taxon>Malvaceae</taxon>
        <taxon>Malvoideae</taxon>
        <taxon>Hibiscus</taxon>
    </lineage>
</organism>
<feature type="region of interest" description="Disordered" evidence="1">
    <location>
        <begin position="121"/>
        <end position="157"/>
    </location>
</feature>
<keyword evidence="3" id="KW-1185">Reference proteome</keyword>
<comment type="caution">
    <text evidence="2">The sequence shown here is derived from an EMBL/GenBank/DDBJ whole genome shotgun (WGS) entry which is preliminary data.</text>
</comment>
<dbReference type="GO" id="GO:0031087">
    <property type="term" value="P:deadenylation-independent decapping of nuclear-transcribed mRNA"/>
    <property type="evidence" value="ECO:0007669"/>
    <property type="project" value="InterPro"/>
</dbReference>
<proteinExistence type="predicted"/>
<dbReference type="AlphaFoldDB" id="A0A6A3D4E6"/>
<evidence type="ECO:0000313" key="3">
    <source>
        <dbReference type="Proteomes" id="UP000436088"/>
    </source>
</evidence>
<protein>
    <submittedName>
        <fullName evidence="2">Uncharacterized protein</fullName>
    </submittedName>
</protein>
<dbReference type="GO" id="GO:0000932">
    <property type="term" value="C:P-body"/>
    <property type="evidence" value="ECO:0007669"/>
    <property type="project" value="TreeGrafter"/>
</dbReference>
<dbReference type="PANTHER" id="PTHR15598:SF7">
    <property type="entry name" value="ENHANCER OF MRNA-DECAPPING-LIKE PROTEIN"/>
    <property type="match status" value="1"/>
</dbReference>
<evidence type="ECO:0000313" key="2">
    <source>
        <dbReference type="EMBL" id="KAE8734232.1"/>
    </source>
</evidence>
<gene>
    <name evidence="2" type="ORF">F3Y22_tig00000778pilonHSYRG00380</name>
</gene>
<dbReference type="Proteomes" id="UP000436088">
    <property type="component" value="Unassembled WGS sequence"/>
</dbReference>
<accession>A0A6A3D4E6</accession>
<reference evidence="2" key="1">
    <citation type="submission" date="2019-09" db="EMBL/GenBank/DDBJ databases">
        <title>Draft genome information of white flower Hibiscus syriacus.</title>
        <authorList>
            <person name="Kim Y.-M."/>
        </authorList>
    </citation>
    <scope>NUCLEOTIDE SEQUENCE [LARGE SCALE GENOMIC DNA]</scope>
    <source>
        <strain evidence="2">YM2019G1</strain>
    </source>
</reference>
<feature type="compositionally biased region" description="Basic and acidic residues" evidence="1">
    <location>
        <begin position="141"/>
        <end position="157"/>
    </location>
</feature>
<dbReference type="InterPro" id="IPR045152">
    <property type="entry name" value="EDC4-like"/>
</dbReference>
<dbReference type="EMBL" id="VEPZ02000074">
    <property type="protein sequence ID" value="KAE8734232.1"/>
    <property type="molecule type" value="Genomic_DNA"/>
</dbReference>
<evidence type="ECO:0000256" key="1">
    <source>
        <dbReference type="SAM" id="MobiDB-lite"/>
    </source>
</evidence>
<name>A0A6A3D4E6_HIBSY</name>
<dbReference type="PANTHER" id="PTHR15598">
    <property type="entry name" value="ENHANCER OF MRNA-DECAPPING PROTEIN 4"/>
    <property type="match status" value="1"/>
</dbReference>
<sequence length="157" mass="17010">MDLPAMFEKSLKKEIAAVGPAVARAISPTLEKSISSAITESFQDALRSSLETYVIPAFEMSCKSMFEQIDATFQKGIREHTTTAQQQVEKSHSSVVAALQWRIGKWQRKLLAMAAAGANTSAGNPLVTQSSNGPLAHLHKMQPESHGSNERVGKNDS</sequence>